<dbReference type="GeneID" id="88086474"/>
<accession>K7S2X4</accession>
<evidence type="ECO:0000313" key="3">
    <source>
        <dbReference type="EMBL" id="AFV88897.1"/>
    </source>
</evidence>
<evidence type="ECO:0000259" key="1">
    <source>
        <dbReference type="Pfam" id="PF13358"/>
    </source>
</evidence>
<dbReference type="AlphaFoldDB" id="K7S2X4"/>
<dbReference type="InterPro" id="IPR038717">
    <property type="entry name" value="Tc1-like_DDE_dom"/>
</dbReference>
<dbReference type="SUPFAM" id="SSF46689">
    <property type="entry name" value="Homeodomain-like"/>
    <property type="match status" value="1"/>
</dbReference>
<dbReference type="PANTHER" id="PTHR46564:SF1">
    <property type="entry name" value="TRANSPOSASE"/>
    <property type="match status" value="1"/>
</dbReference>
<dbReference type="PATRIC" id="fig|1171373.8.peg.1070"/>
<gene>
    <name evidence="3" type="ordered locus">PACID_10730</name>
</gene>
<dbReference type="Gene3D" id="3.30.420.10">
    <property type="entry name" value="Ribonuclease H-like superfamily/Ribonuclease H"/>
    <property type="match status" value="1"/>
</dbReference>
<sequence length="344" mass="38075">MRDDDGRKLDHKTLEAMRVRAVGQVEKGARVEDVAAALGLNRSSVFKWVAAYHAGGKKALKARPVPGRPPKLAPDQLETVYQIVAGTNPDQHQLDFGLWTRDLVRQIIATRFGVELSLPSVGRLLHKLGMSPQRPLHRAWQSDPRAVAEWRESVYPGIAADAKAKGAVVYFGDEASVRSDYHAGTTWAPIGQTPVVRTTGARFSVNMISAVSAQGRLRFSIVDGTMNATRFLDFCRRLMRDEGRPVVLIVDGHAAHKARKVTKWVTSTGGRFTLAHLPAYSPFLNPDEWVWKNVKADRVGKHVITGPDQFKALAIAGLRRLQRLPHIVRGFFADLNLAYIKVSA</sequence>
<dbReference type="InterPro" id="IPR025959">
    <property type="entry name" value="Winged_HTH_dom"/>
</dbReference>
<organism evidence="3 4">
    <name type="scientific">Acidipropionibacterium acidipropionici (strain ATCC 4875 / DSM 20272 / JCM 6432 / NBRC 12425 / NCIMB 8070 / 4)</name>
    <name type="common">Propionibacterium acidipropionici</name>
    <dbReference type="NCBI Taxonomy" id="1171373"/>
    <lineage>
        <taxon>Bacteria</taxon>
        <taxon>Bacillati</taxon>
        <taxon>Actinomycetota</taxon>
        <taxon>Actinomycetes</taxon>
        <taxon>Propionibacteriales</taxon>
        <taxon>Propionibacteriaceae</taxon>
        <taxon>Acidipropionibacterium</taxon>
    </lineage>
</organism>
<evidence type="ECO:0000313" key="4">
    <source>
        <dbReference type="Proteomes" id="UP000000214"/>
    </source>
</evidence>
<dbReference type="InterPro" id="IPR036397">
    <property type="entry name" value="RNaseH_sf"/>
</dbReference>
<dbReference type="HOGENOM" id="CLU_056788_0_0_11"/>
<dbReference type="eggNOG" id="COG3415">
    <property type="taxonomic scope" value="Bacteria"/>
</dbReference>
<reference evidence="3 4" key="1">
    <citation type="journal article" date="2012" name="BMC Genomics">
        <title>The genome sequence of Propionibacterium acidipropionici provides insights into its biotechnological and industrial potential.</title>
        <authorList>
            <person name="Parizzi L.P."/>
            <person name="Grassi M.C."/>
            <person name="Llerena L.A."/>
            <person name="Carazzolle M.F."/>
            <person name="Queiroz V.L."/>
            <person name="Lunardi I."/>
            <person name="Zeidler A.F."/>
            <person name="Teixeira P.J."/>
            <person name="Mieczkowski P."/>
            <person name="Rincones J."/>
            <person name="Pereira G.A."/>
        </authorList>
    </citation>
    <scope>NUCLEOTIDE SEQUENCE [LARGE SCALE GENOMIC DNA]</scope>
    <source>
        <strain evidence="4">ATCC 4875 / DSM 20272 / JCM 6432 / NBRC 12425 / NCIMB 8070</strain>
    </source>
</reference>
<dbReference type="InterPro" id="IPR009057">
    <property type="entry name" value="Homeodomain-like_sf"/>
</dbReference>
<dbReference type="Pfam" id="PF13592">
    <property type="entry name" value="HTH_33"/>
    <property type="match status" value="1"/>
</dbReference>
<dbReference type="Pfam" id="PF13551">
    <property type="entry name" value="HTH_29"/>
    <property type="match status" value="1"/>
</dbReference>
<dbReference type="PANTHER" id="PTHR46564">
    <property type="entry name" value="TRANSPOSASE"/>
    <property type="match status" value="1"/>
</dbReference>
<name>K7S2X4_ACIA4</name>
<proteinExistence type="predicted"/>
<dbReference type="InterPro" id="IPR047655">
    <property type="entry name" value="Transpos_IS630-like"/>
</dbReference>
<dbReference type="Pfam" id="PF13358">
    <property type="entry name" value="DDE_3"/>
    <property type="match status" value="1"/>
</dbReference>
<dbReference type="KEGG" id="pbo:PACID_10730"/>
<feature type="domain" description="Winged helix-turn helix" evidence="2">
    <location>
        <begin position="95"/>
        <end position="152"/>
    </location>
</feature>
<dbReference type="NCBIfam" id="NF033545">
    <property type="entry name" value="transpos_IS630"/>
    <property type="match status" value="1"/>
</dbReference>
<dbReference type="Proteomes" id="UP000000214">
    <property type="component" value="Chromosome"/>
</dbReference>
<feature type="domain" description="Tc1-like transposase DDE" evidence="1">
    <location>
        <begin position="169"/>
        <end position="297"/>
    </location>
</feature>
<dbReference type="EMBL" id="CP003493">
    <property type="protein sequence ID" value="AFV88897.1"/>
    <property type="molecule type" value="Genomic_DNA"/>
</dbReference>
<dbReference type="GO" id="GO:0003676">
    <property type="term" value="F:nucleic acid binding"/>
    <property type="evidence" value="ECO:0007669"/>
    <property type="project" value="InterPro"/>
</dbReference>
<dbReference type="RefSeq" id="WP_015069806.1">
    <property type="nucleotide sequence ID" value="NC_019395.1"/>
</dbReference>
<protein>
    <submittedName>
        <fullName evidence="3">Transposase</fullName>
    </submittedName>
</protein>
<evidence type="ECO:0000259" key="2">
    <source>
        <dbReference type="Pfam" id="PF13592"/>
    </source>
</evidence>
<dbReference type="eggNOG" id="COG3335">
    <property type="taxonomic scope" value="Bacteria"/>
</dbReference>